<reference evidence="1" key="1">
    <citation type="submission" date="2014-11" db="EMBL/GenBank/DDBJ databases">
        <authorList>
            <person name="Otto D Thomas"/>
            <person name="Naeem Raeece"/>
        </authorList>
    </citation>
    <scope>NUCLEOTIDE SEQUENCE</scope>
</reference>
<accession>A0A0G4HZJ5</accession>
<organism evidence="1">
    <name type="scientific">Chromera velia CCMP2878</name>
    <dbReference type="NCBI Taxonomy" id="1169474"/>
    <lineage>
        <taxon>Eukaryota</taxon>
        <taxon>Sar</taxon>
        <taxon>Alveolata</taxon>
        <taxon>Colpodellida</taxon>
        <taxon>Chromeraceae</taxon>
        <taxon>Chromera</taxon>
    </lineage>
</organism>
<name>A0A0G4HZJ5_9ALVE</name>
<dbReference type="VEuPathDB" id="CryptoDB:Cvel_34004"/>
<gene>
    <name evidence="1" type="ORF">Cvel_34004</name>
</gene>
<proteinExistence type="predicted"/>
<protein>
    <submittedName>
        <fullName evidence="1">Uncharacterized protein</fullName>
    </submittedName>
</protein>
<evidence type="ECO:0000313" key="1">
    <source>
        <dbReference type="EMBL" id="CEM50015.1"/>
    </source>
</evidence>
<dbReference type="AlphaFoldDB" id="A0A0G4HZJ5"/>
<sequence length="169" mass="18717">VNPAVPYTPERLRGEIVVPKWYEAKASDADWLRELLLKQAGWDAPLLLLAHTPANACDAPDLYVYFDSADSASALNIAAERAFGVLSDQQIRGPVVIGRSPPSGKGGDGCSPPNSGLLAEEVFSMMSLYEEGRRWSETDMEKLHSRTSPAKPDISYEWLWMQTPRRGRN</sequence>
<dbReference type="EMBL" id="CDMZ01004520">
    <property type="protein sequence ID" value="CEM50015.1"/>
    <property type="molecule type" value="Genomic_DNA"/>
</dbReference>
<feature type="non-terminal residue" evidence="1">
    <location>
        <position position="1"/>
    </location>
</feature>